<protein>
    <submittedName>
        <fullName evidence="3">Adhesin-like protein</fullName>
    </submittedName>
</protein>
<dbReference type="Pfam" id="PF11924">
    <property type="entry name" value="IAT_beta"/>
    <property type="match status" value="1"/>
</dbReference>
<dbReference type="STRING" id="74546.PMT9312_1179"/>
<dbReference type="PANTHER" id="PTHR39576">
    <property type="entry name" value="ATTACHING AND EFFACING PROTEIN HOMOLOG-RELATED-RELATED"/>
    <property type="match status" value="1"/>
</dbReference>
<proteinExistence type="inferred from homology"/>
<gene>
    <name evidence="3" type="ordered locus">PMT9312_1179</name>
</gene>
<dbReference type="InterPro" id="IPR024519">
    <property type="entry name" value="IAT_beta"/>
</dbReference>
<dbReference type="TCDB" id="1.B.54.1.7">
    <property type="family name" value="the intimin/invasin (int/inv) or autotransporter-3 (at-3) family"/>
</dbReference>
<dbReference type="Gene3D" id="2.40.160.160">
    <property type="entry name" value="Inverse autotransporter, beta-domain"/>
    <property type="match status" value="1"/>
</dbReference>
<dbReference type="AlphaFoldDB" id="Q31A57"/>
<name>Q31A57_PROM9</name>
<dbReference type="HOGENOM" id="CLU_052661_0_0_3"/>
<feature type="domain" description="Inverse autotransporter beta-domain" evidence="2">
    <location>
        <begin position="77"/>
        <end position="353"/>
    </location>
</feature>
<evidence type="ECO:0000256" key="1">
    <source>
        <dbReference type="ARBA" id="ARBA00010116"/>
    </source>
</evidence>
<organism evidence="3 4">
    <name type="scientific">Prochlorococcus marinus (strain MIT 9312)</name>
    <dbReference type="NCBI Taxonomy" id="74546"/>
    <lineage>
        <taxon>Bacteria</taxon>
        <taxon>Bacillati</taxon>
        <taxon>Cyanobacteriota</taxon>
        <taxon>Cyanophyceae</taxon>
        <taxon>Synechococcales</taxon>
        <taxon>Prochlorococcaceae</taxon>
        <taxon>Prochlorococcus</taxon>
    </lineage>
</organism>
<dbReference type="RefSeq" id="WP_011376728.1">
    <property type="nucleotide sequence ID" value="NC_007577.1"/>
</dbReference>
<dbReference type="eggNOG" id="COG0768">
    <property type="taxonomic scope" value="Bacteria"/>
</dbReference>
<evidence type="ECO:0000259" key="2">
    <source>
        <dbReference type="Pfam" id="PF11924"/>
    </source>
</evidence>
<dbReference type="GO" id="GO:0009279">
    <property type="term" value="C:cell outer membrane"/>
    <property type="evidence" value="ECO:0007669"/>
    <property type="project" value="TreeGrafter"/>
</dbReference>
<comment type="similarity">
    <text evidence="1">Belongs to the intimin/invasin family.</text>
</comment>
<dbReference type="InterPro" id="IPR051715">
    <property type="entry name" value="Intimin-Invasin_domain"/>
</dbReference>
<dbReference type="Proteomes" id="UP000002715">
    <property type="component" value="Chromosome"/>
</dbReference>
<evidence type="ECO:0000313" key="3">
    <source>
        <dbReference type="EMBL" id="ABB50238.1"/>
    </source>
</evidence>
<sequence>MKISQALTSITLVFGSILSVSANEYKFEEIKFNQIPNEQNNYEPKDKLDEYIIKGANYSTKFVPLMNNGAKGDEYTGIMADDLNRLLVDAGFDFANAKANGEIQKIPFFAQTSVNISGGTESDTSFSINSLMKLGELAKDDQGDLKTLAFSQARFATATNAEGSTINIGLGIRNRPDDISMVGANAFWDYRMTDYSDAHSRLGLGGEYFWKDFEFRNNWYMAITNEKDVIIKGVDYQERVVPGWDLEVGYRLPNNPELAFYIRGFNWDYKYTQDNSGLEGAVSWQATPHVGLEAYVSNEISAASTTANTDLPGTDENFFGLRMNITGNPVKFEKSNYKKNMVTQMTQPVKRKYDVLLERSAGGVFQNRAKGV</sequence>
<dbReference type="InterPro" id="IPR038177">
    <property type="entry name" value="IAT_beta_sf"/>
</dbReference>
<accession>Q31A57</accession>
<evidence type="ECO:0000313" key="4">
    <source>
        <dbReference type="Proteomes" id="UP000002715"/>
    </source>
</evidence>
<dbReference type="PANTHER" id="PTHR39576:SF2">
    <property type="entry name" value="ATTACHING AND EFFACING PROTEIN HOMOLOG-RELATED"/>
    <property type="match status" value="1"/>
</dbReference>
<reference evidence="4" key="1">
    <citation type="submission" date="2005-07" db="EMBL/GenBank/DDBJ databases">
        <title>Complete sequence of Prochlorococcus marinus str. MIT 9312.</title>
        <authorList>
            <consortium name="US DOE Joint Genome Institute"/>
            <person name="Copeland A."/>
            <person name="Lucas S."/>
            <person name="Lapidus A."/>
            <person name="Barry K."/>
            <person name="Detter J.C."/>
            <person name="Glavina T."/>
            <person name="Hammon N."/>
            <person name="Israni S."/>
            <person name="Pitluck S."/>
            <person name="Thiel J."/>
            <person name="Schmutz J."/>
            <person name="Larimer F."/>
            <person name="Land M."/>
            <person name="Kyrpides N."/>
            <person name="Lykidis A."/>
            <person name="Richardson P."/>
        </authorList>
    </citation>
    <scope>NUCLEOTIDE SEQUENCE [LARGE SCALE GENOMIC DNA]</scope>
    <source>
        <strain evidence="4">MIT 9312</strain>
    </source>
</reference>
<dbReference type="KEGG" id="pmi:PMT9312_1179"/>
<dbReference type="EMBL" id="CP000111">
    <property type="protein sequence ID" value="ABB50238.1"/>
    <property type="molecule type" value="Genomic_DNA"/>
</dbReference>
<dbReference type="OrthoDB" id="8320584at2"/>